<keyword evidence="3" id="KW-1185">Reference proteome</keyword>
<comment type="caution">
    <text evidence="2">The sequence shown here is derived from an EMBL/GenBank/DDBJ whole genome shotgun (WGS) entry which is preliminary data.</text>
</comment>
<dbReference type="SUPFAM" id="SSF52540">
    <property type="entry name" value="P-loop containing nucleoside triphosphate hydrolases"/>
    <property type="match status" value="1"/>
</dbReference>
<evidence type="ECO:0000313" key="2">
    <source>
        <dbReference type="EMBL" id="KAI4533971.1"/>
    </source>
</evidence>
<dbReference type="InterPro" id="IPR026082">
    <property type="entry name" value="ABCA"/>
</dbReference>
<dbReference type="Gene3D" id="3.40.50.300">
    <property type="entry name" value="P-loop containing nucleotide triphosphate hydrolases"/>
    <property type="match status" value="1"/>
</dbReference>
<proteinExistence type="predicted"/>
<dbReference type="GO" id="GO:0005319">
    <property type="term" value="F:lipid transporter activity"/>
    <property type="evidence" value="ECO:0007669"/>
    <property type="project" value="TreeGrafter"/>
</dbReference>
<evidence type="ECO:0000313" key="3">
    <source>
        <dbReference type="Proteomes" id="UP001214576"/>
    </source>
</evidence>
<dbReference type="AlphaFoldDB" id="A0AAD4TWC4"/>
<dbReference type="InterPro" id="IPR056264">
    <property type="entry name" value="R2_ABCA1-4-like"/>
</dbReference>
<dbReference type="EMBL" id="JAKZEL010000020">
    <property type="protein sequence ID" value="KAI4533971.1"/>
    <property type="molecule type" value="Genomic_DNA"/>
</dbReference>
<organism evidence="2 3">
    <name type="scientific">Ovis ammon polii</name>
    <dbReference type="NCBI Taxonomy" id="230172"/>
    <lineage>
        <taxon>Eukaryota</taxon>
        <taxon>Metazoa</taxon>
        <taxon>Chordata</taxon>
        <taxon>Craniata</taxon>
        <taxon>Vertebrata</taxon>
        <taxon>Euteleostomi</taxon>
        <taxon>Mammalia</taxon>
        <taxon>Eutheria</taxon>
        <taxon>Laurasiatheria</taxon>
        <taxon>Artiodactyla</taxon>
        <taxon>Ruminantia</taxon>
        <taxon>Pecora</taxon>
        <taxon>Bovidae</taxon>
        <taxon>Caprinae</taxon>
        <taxon>Ovis</taxon>
    </lineage>
</organism>
<dbReference type="GO" id="GO:0016020">
    <property type="term" value="C:membrane"/>
    <property type="evidence" value="ECO:0007669"/>
    <property type="project" value="InterPro"/>
</dbReference>
<dbReference type="Pfam" id="PF23321">
    <property type="entry name" value="R1_ABCA1"/>
    <property type="match status" value="1"/>
</dbReference>
<dbReference type="InterPro" id="IPR027417">
    <property type="entry name" value="P-loop_NTPase"/>
</dbReference>
<name>A0AAD4TWC4_OVIAM</name>
<protein>
    <recommendedName>
        <fullName evidence="1">ABCA1-4-like C-terminal R2 regulatory domain-containing protein</fullName>
    </recommendedName>
</protein>
<accession>A0AAD4TWC4</accession>
<dbReference type="GO" id="GO:0140359">
    <property type="term" value="F:ABC-type transporter activity"/>
    <property type="evidence" value="ECO:0007669"/>
    <property type="project" value="InterPro"/>
</dbReference>
<evidence type="ECO:0000259" key="1">
    <source>
        <dbReference type="Pfam" id="PF23321"/>
    </source>
</evidence>
<sequence>MALPTKALPEGAKRKLSFALSILGSPALLLLDEPTTGMDAEGQLQMWCIGSIQHLKSKFGKDYLLEVKVKALSLVEPLHTEILKLFPQAARQERYSFVMAYKLPIEDVHPLSQTFSKLEAVKQAFDLEEYSLSQATLEQVFLELSKEQELGNMDDDIDTTVRWKLLPQEES</sequence>
<gene>
    <name evidence="2" type="ORF">MG293_016990</name>
</gene>
<feature type="domain" description="ABCA1-4-like C-terminal R2 regulatory" evidence="1">
    <location>
        <begin position="60"/>
        <end position="134"/>
    </location>
</feature>
<dbReference type="Proteomes" id="UP001214576">
    <property type="component" value="Unassembled WGS sequence"/>
</dbReference>
<reference evidence="2" key="1">
    <citation type="submission" date="2022-03" db="EMBL/GenBank/DDBJ databases">
        <title>Genomic analyses of argali, domestic sheep and their hybrids provide insights into chromosomal evolution, heterosis and genetic basis of agronomic traits.</title>
        <authorList>
            <person name="Li M."/>
        </authorList>
    </citation>
    <scope>NUCLEOTIDE SEQUENCE</scope>
    <source>
        <strain evidence="2">CAU-MHL-2022a</strain>
        <tissue evidence="2">Skin</tissue>
    </source>
</reference>
<dbReference type="PANTHER" id="PTHR19229">
    <property type="entry name" value="ATP-BINDING CASSETTE TRANSPORTER SUBFAMILY A ABCA"/>
    <property type="match status" value="1"/>
</dbReference>
<dbReference type="PANTHER" id="PTHR19229:SF274">
    <property type="entry name" value="ABC-TYPE ORGANIC ANION TRANSPORTER ABCA8"/>
    <property type="match status" value="1"/>
</dbReference>